<evidence type="ECO:0000256" key="1">
    <source>
        <dbReference type="ARBA" id="ARBA00022448"/>
    </source>
</evidence>
<dbReference type="InterPro" id="IPR003439">
    <property type="entry name" value="ABC_transporter-like_ATP-bd"/>
</dbReference>
<dbReference type="PROSITE" id="PS50893">
    <property type="entry name" value="ABC_TRANSPORTER_2"/>
    <property type="match status" value="1"/>
</dbReference>
<accession>A0ABW5PLF4</accession>
<dbReference type="PANTHER" id="PTHR45772">
    <property type="entry name" value="CONSERVED COMPONENT OF ABC TRANSPORTER FOR NATURAL AMINO ACIDS-RELATED"/>
    <property type="match status" value="1"/>
</dbReference>
<gene>
    <name evidence="5" type="ORF">ACFSTF_02595</name>
</gene>
<dbReference type="RefSeq" id="WP_141189908.1">
    <property type="nucleotide sequence ID" value="NZ_JBHUMR010000007.1"/>
</dbReference>
<name>A0ABW5PLF4_9BACI</name>
<dbReference type="CDD" id="cd03219">
    <property type="entry name" value="ABC_Mj1267_LivG_branched"/>
    <property type="match status" value="1"/>
</dbReference>
<evidence type="ECO:0000259" key="4">
    <source>
        <dbReference type="PROSITE" id="PS50893"/>
    </source>
</evidence>
<evidence type="ECO:0000256" key="3">
    <source>
        <dbReference type="ARBA" id="ARBA00022840"/>
    </source>
</evidence>
<keyword evidence="2" id="KW-0547">Nucleotide-binding</keyword>
<sequence>MNEQLMQVNNISVNFGGLWAVKSIEMDVKKNEILGVMGPNGAGKSTFLNVLSGLQQPSEGYLIIGTQKISQSKPWNMAKLGLSRSFQTVRLLRELNVLDNILIGGHMDAQKQAWDILFRTKRYRQKEKELVSRADNLIETLELSEKKYEKISRLSTEERRRVEIARSLMTQPNILLLDEPCAGLSPQETEEISKLILRIKEQGVTVILVEHNVKMIMSLSDRIVVLDHGQKIAEGTPDEIAKHEDVIKAYLGGSVNA</sequence>
<keyword evidence="6" id="KW-1185">Reference proteome</keyword>
<keyword evidence="3 5" id="KW-0067">ATP-binding</keyword>
<feature type="domain" description="ABC transporter" evidence="4">
    <location>
        <begin position="6"/>
        <end position="253"/>
    </location>
</feature>
<dbReference type="InterPro" id="IPR027417">
    <property type="entry name" value="P-loop_NTPase"/>
</dbReference>
<dbReference type="InterPro" id="IPR051120">
    <property type="entry name" value="ABC_AA/LPS_Transport"/>
</dbReference>
<reference evidence="6" key="1">
    <citation type="journal article" date="2019" name="Int. J. Syst. Evol. Microbiol.">
        <title>The Global Catalogue of Microorganisms (GCM) 10K type strain sequencing project: providing services to taxonomists for standard genome sequencing and annotation.</title>
        <authorList>
            <consortium name="The Broad Institute Genomics Platform"/>
            <consortium name="The Broad Institute Genome Sequencing Center for Infectious Disease"/>
            <person name="Wu L."/>
            <person name="Ma J."/>
        </authorList>
    </citation>
    <scope>NUCLEOTIDE SEQUENCE [LARGE SCALE GENOMIC DNA]</scope>
    <source>
        <strain evidence="6">TISTR 2241</strain>
    </source>
</reference>
<dbReference type="GO" id="GO:0005524">
    <property type="term" value="F:ATP binding"/>
    <property type="evidence" value="ECO:0007669"/>
    <property type="project" value="UniProtKB-KW"/>
</dbReference>
<evidence type="ECO:0000313" key="6">
    <source>
        <dbReference type="Proteomes" id="UP001597458"/>
    </source>
</evidence>
<dbReference type="SMART" id="SM00382">
    <property type="entry name" value="AAA"/>
    <property type="match status" value="1"/>
</dbReference>
<dbReference type="InterPro" id="IPR003593">
    <property type="entry name" value="AAA+_ATPase"/>
</dbReference>
<evidence type="ECO:0000256" key="2">
    <source>
        <dbReference type="ARBA" id="ARBA00022741"/>
    </source>
</evidence>
<protein>
    <submittedName>
        <fullName evidence="5">ABC transporter ATP-binding protein</fullName>
    </submittedName>
</protein>
<proteinExistence type="predicted"/>
<evidence type="ECO:0000313" key="5">
    <source>
        <dbReference type="EMBL" id="MFD2616200.1"/>
    </source>
</evidence>
<dbReference type="Pfam" id="PF12399">
    <property type="entry name" value="BCA_ABC_TP_C"/>
    <property type="match status" value="1"/>
</dbReference>
<dbReference type="Proteomes" id="UP001597458">
    <property type="component" value="Unassembled WGS sequence"/>
</dbReference>
<organism evidence="5 6">
    <name type="scientific">Terrilactibacillus laevilacticus</name>
    <dbReference type="NCBI Taxonomy" id="1380157"/>
    <lineage>
        <taxon>Bacteria</taxon>
        <taxon>Bacillati</taxon>
        <taxon>Bacillota</taxon>
        <taxon>Bacilli</taxon>
        <taxon>Bacillales</taxon>
        <taxon>Bacillaceae</taxon>
        <taxon>Terrilactibacillus</taxon>
    </lineage>
</organism>
<dbReference type="SUPFAM" id="SSF52540">
    <property type="entry name" value="P-loop containing nucleoside triphosphate hydrolases"/>
    <property type="match status" value="1"/>
</dbReference>
<dbReference type="Gene3D" id="3.40.50.300">
    <property type="entry name" value="P-loop containing nucleotide triphosphate hydrolases"/>
    <property type="match status" value="1"/>
</dbReference>
<comment type="caution">
    <text evidence="5">The sequence shown here is derived from an EMBL/GenBank/DDBJ whole genome shotgun (WGS) entry which is preliminary data.</text>
</comment>
<keyword evidence="1" id="KW-0813">Transport</keyword>
<dbReference type="EMBL" id="JBHUMR010000007">
    <property type="protein sequence ID" value="MFD2616200.1"/>
    <property type="molecule type" value="Genomic_DNA"/>
</dbReference>
<dbReference type="Pfam" id="PF00005">
    <property type="entry name" value="ABC_tran"/>
    <property type="match status" value="1"/>
</dbReference>
<dbReference type="InterPro" id="IPR032823">
    <property type="entry name" value="BCA_ABC_TP_C"/>
</dbReference>